<dbReference type="EMBL" id="CAESAL010000011">
    <property type="protein sequence ID" value="CAB4334740.1"/>
    <property type="molecule type" value="Genomic_DNA"/>
</dbReference>
<evidence type="ECO:0000256" key="1">
    <source>
        <dbReference type="ARBA" id="ARBA00005896"/>
    </source>
</evidence>
<gene>
    <name evidence="9" type="ORF">UFOPK2624_01719</name>
    <name evidence="8" type="ORF">UFOPK3331_00486</name>
</gene>
<feature type="region of interest" description="Disordered" evidence="6">
    <location>
        <begin position="1"/>
        <end position="23"/>
    </location>
</feature>
<keyword evidence="5" id="KW-0408">Iron</keyword>
<accession>A0A6J5Z381</accession>
<dbReference type="SUPFAM" id="SSF51197">
    <property type="entry name" value="Clavaminate synthase-like"/>
    <property type="match status" value="1"/>
</dbReference>
<dbReference type="GO" id="GO:0005737">
    <property type="term" value="C:cytoplasm"/>
    <property type="evidence" value="ECO:0007669"/>
    <property type="project" value="TreeGrafter"/>
</dbReference>
<dbReference type="InterPro" id="IPR042098">
    <property type="entry name" value="TauD-like_sf"/>
</dbReference>
<dbReference type="PANTHER" id="PTHR30468">
    <property type="entry name" value="ALPHA-KETOGLUTARATE-DEPENDENT SULFONATE DIOXYGENASE"/>
    <property type="match status" value="1"/>
</dbReference>
<keyword evidence="3" id="KW-0223">Dioxygenase</keyword>
<dbReference type="EMBL" id="CAEZXY010000109">
    <property type="protein sequence ID" value="CAB4721227.1"/>
    <property type="molecule type" value="Genomic_DNA"/>
</dbReference>
<evidence type="ECO:0000256" key="5">
    <source>
        <dbReference type="ARBA" id="ARBA00023004"/>
    </source>
</evidence>
<comment type="similarity">
    <text evidence="1">Belongs to the TfdA dioxygenase family.</text>
</comment>
<dbReference type="AlphaFoldDB" id="A0A6J5Z381"/>
<evidence type="ECO:0000256" key="4">
    <source>
        <dbReference type="ARBA" id="ARBA00023002"/>
    </source>
</evidence>
<reference evidence="8" key="1">
    <citation type="submission" date="2020-05" db="EMBL/GenBank/DDBJ databases">
        <authorList>
            <person name="Chiriac C."/>
            <person name="Salcher M."/>
            <person name="Ghai R."/>
            <person name="Kavagutti S V."/>
        </authorList>
    </citation>
    <scope>NUCLEOTIDE SEQUENCE</scope>
</reference>
<keyword evidence="2" id="KW-0479">Metal-binding</keyword>
<proteinExistence type="inferred from homology"/>
<dbReference type="InterPro" id="IPR003819">
    <property type="entry name" value="TauD/TfdA-like"/>
</dbReference>
<dbReference type="Pfam" id="PF02668">
    <property type="entry name" value="TauD"/>
    <property type="match status" value="1"/>
</dbReference>
<dbReference type="GO" id="GO:0006790">
    <property type="term" value="P:sulfur compound metabolic process"/>
    <property type="evidence" value="ECO:0007669"/>
    <property type="project" value="TreeGrafter"/>
</dbReference>
<name>A0A6J5Z381_9ZZZZ</name>
<protein>
    <submittedName>
        <fullName evidence="8">Unannotated protein</fullName>
    </submittedName>
</protein>
<keyword evidence="4" id="KW-0560">Oxidoreductase</keyword>
<dbReference type="Gene3D" id="3.60.130.10">
    <property type="entry name" value="Clavaminate synthase-like"/>
    <property type="match status" value="1"/>
</dbReference>
<evidence type="ECO:0000313" key="8">
    <source>
        <dbReference type="EMBL" id="CAB4334740.1"/>
    </source>
</evidence>
<sequence length="319" mass="35712">MTTEQLVPERDPSASLGATRRTMAGGLPVGPATHLAQERERLAKLTWTNFDVKQLGSTLGAEISGVDLCTELSTETIAEIQKALDDYKVIFFRNQPLTSDQHVAFAKQFGELEIHPFIPSNTGVPELVRFEKTAEVAGYENSWHHDVTWRAAPSMGAILHAIEVPPVGGDTLFSDMGAAYDGLSDEIKSTIDGLSAEHDFMKSFGHTVPADRKAETREMFPIVDHPVVVRHERTGRKLLYVNRNFVNKINGLPEAESRELLDHLCDQAATCEYQVRFQWESDSIAFWDNRAVQHYASSDYWPQRRIMERASVIGSRPTS</sequence>
<dbReference type="GO" id="GO:0000908">
    <property type="term" value="F:taurine dioxygenase activity"/>
    <property type="evidence" value="ECO:0007669"/>
    <property type="project" value="TreeGrafter"/>
</dbReference>
<evidence type="ECO:0000256" key="6">
    <source>
        <dbReference type="SAM" id="MobiDB-lite"/>
    </source>
</evidence>
<evidence type="ECO:0000313" key="9">
    <source>
        <dbReference type="EMBL" id="CAB4721227.1"/>
    </source>
</evidence>
<dbReference type="PANTHER" id="PTHR30468:SF1">
    <property type="entry name" value="ALPHA-KETOGLUTARATE-DEPENDENT SULFONATE DIOXYGENASE"/>
    <property type="match status" value="1"/>
</dbReference>
<dbReference type="GO" id="GO:0046872">
    <property type="term" value="F:metal ion binding"/>
    <property type="evidence" value="ECO:0007669"/>
    <property type="project" value="UniProtKB-KW"/>
</dbReference>
<evidence type="ECO:0000259" key="7">
    <source>
        <dbReference type="Pfam" id="PF02668"/>
    </source>
</evidence>
<organism evidence="8">
    <name type="scientific">freshwater metagenome</name>
    <dbReference type="NCBI Taxonomy" id="449393"/>
    <lineage>
        <taxon>unclassified sequences</taxon>
        <taxon>metagenomes</taxon>
        <taxon>ecological metagenomes</taxon>
    </lineage>
</organism>
<feature type="domain" description="TauD/TfdA-like" evidence="7">
    <location>
        <begin position="52"/>
        <end position="310"/>
    </location>
</feature>
<evidence type="ECO:0000256" key="3">
    <source>
        <dbReference type="ARBA" id="ARBA00022964"/>
    </source>
</evidence>
<evidence type="ECO:0000256" key="2">
    <source>
        <dbReference type="ARBA" id="ARBA00022723"/>
    </source>
</evidence>
<dbReference type="InterPro" id="IPR051323">
    <property type="entry name" value="AtsK-like"/>
</dbReference>